<gene>
    <name evidence="3" type="ORF">SAMN04488068_0623</name>
</gene>
<dbReference type="Pfam" id="PF06577">
    <property type="entry name" value="EipA"/>
    <property type="match status" value="1"/>
</dbReference>
<dbReference type="EMBL" id="FQWZ01000001">
    <property type="protein sequence ID" value="SHG53361.1"/>
    <property type="molecule type" value="Genomic_DNA"/>
</dbReference>
<evidence type="ECO:0008006" key="5">
    <source>
        <dbReference type="Google" id="ProtNLM"/>
    </source>
</evidence>
<keyword evidence="4" id="KW-1185">Reference proteome</keyword>
<name>A0A1M5KKR7_9GAMM</name>
<feature type="region of interest" description="Disordered" evidence="1">
    <location>
        <begin position="25"/>
        <end position="46"/>
    </location>
</feature>
<dbReference type="STRING" id="490188.SAMN04488068_0623"/>
<dbReference type="InterPro" id="IPR008325">
    <property type="entry name" value="EipA-like"/>
</dbReference>
<dbReference type="PIRSF" id="PIRSF033924">
    <property type="entry name" value="UCP033924"/>
    <property type="match status" value="1"/>
</dbReference>
<evidence type="ECO:0000256" key="1">
    <source>
        <dbReference type="SAM" id="MobiDB-lite"/>
    </source>
</evidence>
<accession>A0A1M5KKR7</accession>
<sequence>MRQLMLAVMSTVLVCAAVVAGAQSDPVPVESPSDEPSRAAGQPVSQDTYSAEEIVSKGRDFFGATTEGLAKAIEKVFAEQGQPNAYILGEEGSGAIIVGLRYGKGTLNYKGGGGLPLFWQGPSAGWDFGGNASKVFTLVYNLRTTDQMLQRFPGVDGSLYVVGGIGVNYQRSGEITLAPIRTGVGLRAGASIGYLHYTLKRSLIPF</sequence>
<protein>
    <recommendedName>
        <fullName evidence="5">DUF1134 domain-containing protein</fullName>
    </recommendedName>
</protein>
<proteinExistence type="predicted"/>
<reference evidence="3 4" key="1">
    <citation type="submission" date="2016-11" db="EMBL/GenBank/DDBJ databases">
        <authorList>
            <person name="Jaros S."/>
            <person name="Januszkiewicz K."/>
            <person name="Wedrychowicz H."/>
        </authorList>
    </citation>
    <scope>NUCLEOTIDE SEQUENCE [LARGE SCALE GENOMIC DNA]</scope>
    <source>
        <strain evidence="3 4">CGMCC 1.7049</strain>
    </source>
</reference>
<dbReference type="AlphaFoldDB" id="A0A1M5KKR7"/>
<dbReference type="RefSeq" id="WP_072893735.1">
    <property type="nucleotide sequence ID" value="NZ_FQWZ01000001.1"/>
</dbReference>
<organism evidence="3 4">
    <name type="scientific">Hydrocarboniphaga daqingensis</name>
    <dbReference type="NCBI Taxonomy" id="490188"/>
    <lineage>
        <taxon>Bacteria</taxon>
        <taxon>Pseudomonadati</taxon>
        <taxon>Pseudomonadota</taxon>
        <taxon>Gammaproteobacteria</taxon>
        <taxon>Nevskiales</taxon>
        <taxon>Nevskiaceae</taxon>
        <taxon>Hydrocarboniphaga</taxon>
    </lineage>
</organism>
<feature type="signal peptide" evidence="2">
    <location>
        <begin position="1"/>
        <end position="22"/>
    </location>
</feature>
<feature type="chain" id="PRO_5012115652" description="DUF1134 domain-containing protein" evidence="2">
    <location>
        <begin position="23"/>
        <end position="206"/>
    </location>
</feature>
<evidence type="ECO:0000313" key="3">
    <source>
        <dbReference type="EMBL" id="SHG53361.1"/>
    </source>
</evidence>
<evidence type="ECO:0000256" key="2">
    <source>
        <dbReference type="SAM" id="SignalP"/>
    </source>
</evidence>
<keyword evidence="2" id="KW-0732">Signal</keyword>
<evidence type="ECO:0000313" key="4">
    <source>
        <dbReference type="Proteomes" id="UP000199758"/>
    </source>
</evidence>
<dbReference type="Proteomes" id="UP000199758">
    <property type="component" value="Unassembled WGS sequence"/>
</dbReference>